<evidence type="ECO:0000256" key="3">
    <source>
        <dbReference type="ARBA" id="ARBA00012513"/>
    </source>
</evidence>
<dbReference type="GO" id="GO:0000422">
    <property type="term" value="P:autophagy of mitochondrion"/>
    <property type="evidence" value="ECO:0007669"/>
    <property type="project" value="TreeGrafter"/>
</dbReference>
<sequence length="443" mass="50029">MQSLVFRKFSVLFEGSNIACGCAAAVYEARIRTTEKAENFPSSICTNSSSTSSFLKRKQSATEDPVAAYPYALKIMYNYEFNASERYLWMDMGTELVPLIEKPPELIGYMANMSFLPHAHPNIVQMYKAFTDCMPILEDARRLYPEALPTADFHELIIDEPKTLFIVMRRQIICGTSVDDVPHLVLSDFGCALAVGTWKVKYDTDTVYLGGNLALRAPEIRRAQPAPNNWVDFRMADLWAAATIGYEIFTRTNPFYSRMKSDRYMEYELPPLPKKMDYSIKAVIWNMLQIDPNKRPHPSVAANVLGISLFRFGHDLRKLFDDCGFDETLFGGSIKDLKNAASKTLKVLEEKMTASLNDFTLLFAAETILAQNIHPNVISATELQLRATFLSRIDHEYVWTALSYFYNDNSVSENHPDVFSAKMGDSTFAPGSAMNSVNNLIST</sequence>
<proteinExistence type="predicted"/>
<name>A0A182EGG2_ONCOC</name>
<evidence type="ECO:0000256" key="10">
    <source>
        <dbReference type="ARBA" id="ARBA00022842"/>
    </source>
</evidence>
<dbReference type="OrthoDB" id="1405469at2759"/>
<comment type="subcellular location">
    <subcellularLocation>
        <location evidence="2">Mitochondrion</location>
    </subcellularLocation>
</comment>
<keyword evidence="5" id="KW-0808">Transferase</keyword>
<dbReference type="Proteomes" id="UP000271087">
    <property type="component" value="Unassembled WGS sequence"/>
</dbReference>
<dbReference type="GO" id="GO:0005524">
    <property type="term" value="F:ATP binding"/>
    <property type="evidence" value="ECO:0007669"/>
    <property type="project" value="UniProtKB-KW"/>
</dbReference>
<protein>
    <recommendedName>
        <fullName evidence="3">non-specific serine/threonine protein kinase</fullName>
        <ecNumber evidence="3">2.7.11.1</ecNumber>
    </recommendedName>
</protein>
<dbReference type="InterPro" id="IPR011009">
    <property type="entry name" value="Kinase-like_dom_sf"/>
</dbReference>
<reference evidence="18" key="1">
    <citation type="submission" date="2016-06" db="UniProtKB">
        <authorList>
            <consortium name="WormBaseParasite"/>
        </authorList>
    </citation>
    <scope>IDENTIFICATION</scope>
</reference>
<evidence type="ECO:0000313" key="17">
    <source>
        <dbReference type="Proteomes" id="UP000271087"/>
    </source>
</evidence>
<comment type="catalytic activity">
    <reaction evidence="14">
        <text>L-seryl-[protein] + ATP = O-phospho-L-seryl-[protein] + ADP + H(+)</text>
        <dbReference type="Rhea" id="RHEA:17989"/>
        <dbReference type="Rhea" id="RHEA-COMP:9863"/>
        <dbReference type="Rhea" id="RHEA-COMP:11604"/>
        <dbReference type="ChEBI" id="CHEBI:15378"/>
        <dbReference type="ChEBI" id="CHEBI:29999"/>
        <dbReference type="ChEBI" id="CHEBI:30616"/>
        <dbReference type="ChEBI" id="CHEBI:83421"/>
        <dbReference type="ChEBI" id="CHEBI:456216"/>
        <dbReference type="EC" id="2.7.11.1"/>
    </reaction>
</comment>
<dbReference type="PANTHER" id="PTHR22972">
    <property type="entry name" value="SERINE/THREONINE PROTEIN KINASE"/>
    <property type="match status" value="1"/>
</dbReference>
<evidence type="ECO:0000256" key="5">
    <source>
        <dbReference type="ARBA" id="ARBA00022679"/>
    </source>
</evidence>
<evidence type="ECO:0000256" key="12">
    <source>
        <dbReference type="ARBA" id="ARBA00023128"/>
    </source>
</evidence>
<dbReference type="AlphaFoldDB" id="A0A182EGG2"/>
<dbReference type="PANTHER" id="PTHR22972:SF7">
    <property type="entry name" value="SERINE_THREONINE-PROTEIN KINASE PINK1, MITOCHONDRIAL"/>
    <property type="match status" value="1"/>
</dbReference>
<dbReference type="InterPro" id="IPR051511">
    <property type="entry name" value="MitoQC_Scaffold_Kinases"/>
</dbReference>
<keyword evidence="6" id="KW-0479">Metal-binding</keyword>
<evidence type="ECO:0000256" key="2">
    <source>
        <dbReference type="ARBA" id="ARBA00004173"/>
    </source>
</evidence>
<evidence type="ECO:0000256" key="4">
    <source>
        <dbReference type="ARBA" id="ARBA00022527"/>
    </source>
</evidence>
<keyword evidence="9" id="KW-0067">ATP-binding</keyword>
<evidence type="ECO:0000256" key="1">
    <source>
        <dbReference type="ARBA" id="ARBA00001946"/>
    </source>
</evidence>
<dbReference type="EMBL" id="UYRW01002465">
    <property type="protein sequence ID" value="VDK85280.1"/>
    <property type="molecule type" value="Genomic_DNA"/>
</dbReference>
<dbReference type="GO" id="GO:0005739">
    <property type="term" value="C:mitochondrion"/>
    <property type="evidence" value="ECO:0007669"/>
    <property type="project" value="UniProtKB-SubCell"/>
</dbReference>
<keyword evidence="12" id="KW-0496">Mitochondrion</keyword>
<keyword evidence="8" id="KW-0418">Kinase</keyword>
<evidence type="ECO:0000313" key="16">
    <source>
        <dbReference type="EMBL" id="VDK85280.1"/>
    </source>
</evidence>
<feature type="domain" description="Protein kinase" evidence="15">
    <location>
        <begin position="12"/>
        <end position="310"/>
    </location>
</feature>
<evidence type="ECO:0000256" key="6">
    <source>
        <dbReference type="ARBA" id="ARBA00022723"/>
    </source>
</evidence>
<dbReference type="PROSITE" id="PS50011">
    <property type="entry name" value="PROTEIN_KINASE_DOM"/>
    <property type="match status" value="1"/>
</dbReference>
<accession>A0A182EGG2</accession>
<dbReference type="GO" id="GO:0042981">
    <property type="term" value="P:regulation of apoptotic process"/>
    <property type="evidence" value="ECO:0007669"/>
    <property type="project" value="TreeGrafter"/>
</dbReference>
<dbReference type="SMART" id="SM00220">
    <property type="entry name" value="S_TKc"/>
    <property type="match status" value="1"/>
</dbReference>
<dbReference type="GO" id="GO:0004674">
    <property type="term" value="F:protein serine/threonine kinase activity"/>
    <property type="evidence" value="ECO:0007669"/>
    <property type="project" value="UniProtKB-KW"/>
</dbReference>
<dbReference type="STRING" id="42157.A0A182EGG2"/>
<dbReference type="EC" id="2.7.11.1" evidence="3"/>
<organism evidence="18">
    <name type="scientific">Onchocerca ochengi</name>
    <name type="common">Filarial nematode worm</name>
    <dbReference type="NCBI Taxonomy" id="42157"/>
    <lineage>
        <taxon>Eukaryota</taxon>
        <taxon>Metazoa</taxon>
        <taxon>Ecdysozoa</taxon>
        <taxon>Nematoda</taxon>
        <taxon>Chromadorea</taxon>
        <taxon>Rhabditida</taxon>
        <taxon>Spirurina</taxon>
        <taxon>Spiruromorpha</taxon>
        <taxon>Filarioidea</taxon>
        <taxon>Onchocercidae</taxon>
        <taxon>Onchocerca</taxon>
    </lineage>
</organism>
<evidence type="ECO:0000256" key="13">
    <source>
        <dbReference type="ARBA" id="ARBA00047899"/>
    </source>
</evidence>
<reference evidence="16 17" key="2">
    <citation type="submission" date="2018-08" db="EMBL/GenBank/DDBJ databases">
        <authorList>
            <person name="Laetsch R D."/>
            <person name="Stevens L."/>
            <person name="Kumar S."/>
            <person name="Blaxter L. M."/>
        </authorList>
    </citation>
    <scope>NUCLEOTIDE SEQUENCE [LARGE SCALE GENOMIC DNA]</scope>
</reference>
<keyword evidence="11" id="KW-0809">Transit peptide</keyword>
<dbReference type="Gene3D" id="1.10.510.10">
    <property type="entry name" value="Transferase(Phosphotransferase) domain 1"/>
    <property type="match status" value="1"/>
</dbReference>
<dbReference type="InterPro" id="IPR000719">
    <property type="entry name" value="Prot_kinase_dom"/>
</dbReference>
<keyword evidence="4" id="KW-0723">Serine/threonine-protein kinase</keyword>
<dbReference type="SUPFAM" id="SSF56112">
    <property type="entry name" value="Protein kinase-like (PK-like)"/>
    <property type="match status" value="1"/>
</dbReference>
<gene>
    <name evidence="16" type="ORF">NOO_LOCUS7184</name>
</gene>
<evidence type="ECO:0000256" key="8">
    <source>
        <dbReference type="ARBA" id="ARBA00022777"/>
    </source>
</evidence>
<comment type="catalytic activity">
    <reaction evidence="13">
        <text>L-threonyl-[protein] + ATP = O-phospho-L-threonyl-[protein] + ADP + H(+)</text>
        <dbReference type="Rhea" id="RHEA:46608"/>
        <dbReference type="Rhea" id="RHEA-COMP:11060"/>
        <dbReference type="Rhea" id="RHEA-COMP:11605"/>
        <dbReference type="ChEBI" id="CHEBI:15378"/>
        <dbReference type="ChEBI" id="CHEBI:30013"/>
        <dbReference type="ChEBI" id="CHEBI:30616"/>
        <dbReference type="ChEBI" id="CHEBI:61977"/>
        <dbReference type="ChEBI" id="CHEBI:456216"/>
        <dbReference type="EC" id="2.7.11.1"/>
    </reaction>
</comment>
<evidence type="ECO:0000313" key="18">
    <source>
        <dbReference type="WBParaSite" id="nOo.2.0.1.t07184-RA"/>
    </source>
</evidence>
<evidence type="ECO:0000256" key="11">
    <source>
        <dbReference type="ARBA" id="ARBA00022946"/>
    </source>
</evidence>
<keyword evidence="10" id="KW-0460">Magnesium</keyword>
<keyword evidence="17" id="KW-1185">Reference proteome</keyword>
<dbReference type="GO" id="GO:0090141">
    <property type="term" value="P:positive regulation of mitochondrial fission"/>
    <property type="evidence" value="ECO:0007669"/>
    <property type="project" value="TreeGrafter"/>
</dbReference>
<evidence type="ECO:0000259" key="15">
    <source>
        <dbReference type="PROSITE" id="PS50011"/>
    </source>
</evidence>
<evidence type="ECO:0000256" key="9">
    <source>
        <dbReference type="ARBA" id="ARBA00022840"/>
    </source>
</evidence>
<comment type="cofactor">
    <cofactor evidence="1">
        <name>Mg(2+)</name>
        <dbReference type="ChEBI" id="CHEBI:18420"/>
    </cofactor>
</comment>
<dbReference type="WBParaSite" id="nOo.2.0.1.t07184-RA">
    <property type="protein sequence ID" value="nOo.2.0.1.t07184-RA"/>
    <property type="gene ID" value="nOo.2.0.1.g07184"/>
</dbReference>
<evidence type="ECO:0000256" key="7">
    <source>
        <dbReference type="ARBA" id="ARBA00022741"/>
    </source>
</evidence>
<evidence type="ECO:0000256" key="14">
    <source>
        <dbReference type="ARBA" id="ARBA00048679"/>
    </source>
</evidence>
<keyword evidence="7" id="KW-0547">Nucleotide-binding</keyword>
<dbReference type="GO" id="GO:0046872">
    <property type="term" value="F:metal ion binding"/>
    <property type="evidence" value="ECO:0007669"/>
    <property type="project" value="UniProtKB-KW"/>
</dbReference>